<gene>
    <name evidence="9" type="ORF">G4D63_12315</name>
</gene>
<accession>A0A6M0Q818</accession>
<dbReference type="PANTHER" id="PTHR43163">
    <property type="entry name" value="DIPEPTIDE TRANSPORT SYSTEM PERMEASE PROTEIN DPPB-RELATED"/>
    <property type="match status" value="1"/>
</dbReference>
<dbReference type="SUPFAM" id="SSF161098">
    <property type="entry name" value="MetI-like"/>
    <property type="match status" value="1"/>
</dbReference>
<comment type="subcellular location">
    <subcellularLocation>
        <location evidence="1 7">Cell membrane</location>
        <topology evidence="1 7">Multi-pass membrane protein</topology>
    </subcellularLocation>
</comment>
<evidence type="ECO:0000256" key="4">
    <source>
        <dbReference type="ARBA" id="ARBA00022692"/>
    </source>
</evidence>
<evidence type="ECO:0000256" key="6">
    <source>
        <dbReference type="ARBA" id="ARBA00023136"/>
    </source>
</evidence>
<dbReference type="InterPro" id="IPR000515">
    <property type="entry name" value="MetI-like"/>
</dbReference>
<feature type="transmembrane region" description="Helical" evidence="7">
    <location>
        <begin position="175"/>
        <end position="197"/>
    </location>
</feature>
<dbReference type="GO" id="GO:0055085">
    <property type="term" value="P:transmembrane transport"/>
    <property type="evidence" value="ECO:0007669"/>
    <property type="project" value="InterPro"/>
</dbReference>
<dbReference type="Proteomes" id="UP000481043">
    <property type="component" value="Unassembled WGS sequence"/>
</dbReference>
<evidence type="ECO:0000256" key="1">
    <source>
        <dbReference type="ARBA" id="ARBA00004651"/>
    </source>
</evidence>
<keyword evidence="4 7" id="KW-0812">Transmembrane</keyword>
<evidence type="ECO:0000256" key="2">
    <source>
        <dbReference type="ARBA" id="ARBA00022448"/>
    </source>
</evidence>
<dbReference type="PROSITE" id="PS50928">
    <property type="entry name" value="ABC_TM1"/>
    <property type="match status" value="1"/>
</dbReference>
<feature type="transmembrane region" description="Helical" evidence="7">
    <location>
        <begin position="132"/>
        <end position="151"/>
    </location>
</feature>
<keyword evidence="5 7" id="KW-1133">Transmembrane helix</keyword>
<evidence type="ECO:0000259" key="8">
    <source>
        <dbReference type="PROSITE" id="PS50928"/>
    </source>
</evidence>
<dbReference type="PANTHER" id="PTHR43163:SF6">
    <property type="entry name" value="DIPEPTIDE TRANSPORT SYSTEM PERMEASE PROTEIN DPPB-RELATED"/>
    <property type="match status" value="1"/>
</dbReference>
<comment type="similarity">
    <text evidence="7">Belongs to the binding-protein-dependent transport system permease family.</text>
</comment>
<keyword evidence="10" id="KW-1185">Reference proteome</keyword>
<dbReference type="Pfam" id="PF19300">
    <property type="entry name" value="BPD_transp_1_N"/>
    <property type="match status" value="1"/>
</dbReference>
<comment type="caution">
    <text evidence="9">The sequence shown here is derived from an EMBL/GenBank/DDBJ whole genome shotgun (WGS) entry which is preliminary data.</text>
</comment>
<evidence type="ECO:0000313" key="10">
    <source>
        <dbReference type="Proteomes" id="UP000481043"/>
    </source>
</evidence>
<evidence type="ECO:0000256" key="3">
    <source>
        <dbReference type="ARBA" id="ARBA00022475"/>
    </source>
</evidence>
<dbReference type="InterPro" id="IPR045621">
    <property type="entry name" value="BPD_transp_1_N"/>
</dbReference>
<dbReference type="AlphaFoldDB" id="A0A6M0Q818"/>
<evidence type="ECO:0000313" key="9">
    <source>
        <dbReference type="EMBL" id="NEY72512.1"/>
    </source>
</evidence>
<dbReference type="CDD" id="cd06261">
    <property type="entry name" value="TM_PBP2"/>
    <property type="match status" value="1"/>
</dbReference>
<dbReference type="GO" id="GO:0005886">
    <property type="term" value="C:plasma membrane"/>
    <property type="evidence" value="ECO:0007669"/>
    <property type="project" value="UniProtKB-SubCell"/>
</dbReference>
<feature type="transmembrane region" description="Helical" evidence="7">
    <location>
        <begin position="279"/>
        <end position="305"/>
    </location>
</feature>
<dbReference type="InterPro" id="IPR035906">
    <property type="entry name" value="MetI-like_sf"/>
</dbReference>
<evidence type="ECO:0000256" key="5">
    <source>
        <dbReference type="ARBA" id="ARBA00022989"/>
    </source>
</evidence>
<protein>
    <submittedName>
        <fullName evidence="9">ABC transporter permease</fullName>
    </submittedName>
</protein>
<feature type="transmembrane region" description="Helical" evidence="7">
    <location>
        <begin position="233"/>
        <end position="259"/>
    </location>
</feature>
<organism evidence="9 10">
    <name type="scientific">Bacillus mesophilus</name>
    <dbReference type="NCBI Taxonomy" id="1808955"/>
    <lineage>
        <taxon>Bacteria</taxon>
        <taxon>Bacillati</taxon>
        <taxon>Bacillota</taxon>
        <taxon>Bacilli</taxon>
        <taxon>Bacillales</taxon>
        <taxon>Bacillaceae</taxon>
        <taxon>Bacillus</taxon>
    </lineage>
</organism>
<reference evidence="9 10" key="1">
    <citation type="submission" date="2020-02" db="EMBL/GenBank/DDBJ databases">
        <title>Bacillus aquiflavi sp. nov., isolated from yellow water of strong flavor Chinese baijiu in Yibin region of China.</title>
        <authorList>
            <person name="Xie J."/>
        </authorList>
    </citation>
    <scope>NUCLEOTIDE SEQUENCE [LARGE SCALE GENOMIC DNA]</scope>
    <source>
        <strain evidence="9 10">SA4</strain>
    </source>
</reference>
<proteinExistence type="inferred from homology"/>
<keyword evidence="6 7" id="KW-0472">Membrane</keyword>
<feature type="domain" description="ABC transmembrane type-1" evidence="8">
    <location>
        <begin position="84"/>
        <end position="298"/>
    </location>
</feature>
<keyword evidence="3" id="KW-1003">Cell membrane</keyword>
<sequence>MIFTLWVIATILFFLFRLMPGNPLAAYIDPTFTKEQQDILLQQFGLDKPLWQQYFIYFGNLLQGQLGDSFFFKEPVLEIIWRVFPNTIYLMIISLLVAYTIGTLGGVLLAWKRGTKTETTGIVLTLLTRSAPQFWVGMVVLAIFSFHLNWFPSAGASTAGTVYNSELEKLFSLDFYHHLFLPGLTLSIYLLGLPLLLMRSNMMDVMGEAYVDMAHMRGLKDWRIMLKYAARNAALPVITAMAVGIGYAIGGNVVIETVFSWPGLGRLLVNAVTSSDYPLAQGAFILIAAIMVFMNFIADILYSLLDPRVVRR</sequence>
<dbReference type="EMBL" id="JAAIWM010000004">
    <property type="protein sequence ID" value="NEY72512.1"/>
    <property type="molecule type" value="Genomic_DNA"/>
</dbReference>
<name>A0A6M0Q818_9BACI</name>
<evidence type="ECO:0000256" key="7">
    <source>
        <dbReference type="RuleBase" id="RU363032"/>
    </source>
</evidence>
<dbReference type="Pfam" id="PF00528">
    <property type="entry name" value="BPD_transp_1"/>
    <property type="match status" value="1"/>
</dbReference>
<keyword evidence="2 7" id="KW-0813">Transport</keyword>
<feature type="transmembrane region" description="Helical" evidence="7">
    <location>
        <begin position="88"/>
        <end position="111"/>
    </location>
</feature>
<dbReference type="Gene3D" id="1.10.3720.10">
    <property type="entry name" value="MetI-like"/>
    <property type="match status" value="1"/>
</dbReference>